<evidence type="ECO:0000256" key="3">
    <source>
        <dbReference type="ARBA" id="ARBA00022448"/>
    </source>
</evidence>
<dbReference type="PROSITE" id="PS50920">
    <property type="entry name" value="SOLCAR"/>
    <property type="match status" value="3"/>
</dbReference>
<protein>
    <recommendedName>
        <fullName evidence="14">Mitochondrial carrier protein</fullName>
    </recommendedName>
</protein>
<evidence type="ECO:0008006" key="14">
    <source>
        <dbReference type="Google" id="ProtNLM"/>
    </source>
</evidence>
<evidence type="ECO:0000256" key="1">
    <source>
        <dbReference type="ARBA" id="ARBA00004448"/>
    </source>
</evidence>
<comment type="similarity">
    <text evidence="2 11">Belongs to the mitochondrial carrier (TC 2.A.29) family.</text>
</comment>
<keyword evidence="3 11" id="KW-0813">Transport</keyword>
<evidence type="ECO:0000313" key="13">
    <source>
        <dbReference type="Proteomes" id="UP001107558"/>
    </source>
</evidence>
<keyword evidence="9 10" id="KW-0472">Membrane</keyword>
<comment type="subcellular location">
    <subcellularLocation>
        <location evidence="1">Mitochondrion inner membrane</location>
        <topology evidence="1">Multi-pass membrane protein</topology>
    </subcellularLocation>
</comment>
<keyword evidence="13" id="KW-1185">Reference proteome</keyword>
<keyword evidence="7" id="KW-1133">Transmembrane helix</keyword>
<evidence type="ECO:0000256" key="9">
    <source>
        <dbReference type="ARBA" id="ARBA00023136"/>
    </source>
</evidence>
<dbReference type="SUPFAM" id="SSF103506">
    <property type="entry name" value="Mitochondrial carrier"/>
    <property type="match status" value="1"/>
</dbReference>
<reference evidence="12" key="1">
    <citation type="submission" date="2021-03" db="EMBL/GenBank/DDBJ databases">
        <title>Chromosome level genome of the anhydrobiotic midge Polypedilum vanderplanki.</title>
        <authorList>
            <person name="Yoshida Y."/>
            <person name="Kikawada T."/>
            <person name="Gusev O."/>
        </authorList>
    </citation>
    <scope>NUCLEOTIDE SEQUENCE</scope>
    <source>
        <strain evidence="12">NIAS01</strain>
        <tissue evidence="12">Whole body or cell culture</tissue>
    </source>
</reference>
<dbReference type="GO" id="GO:0005743">
    <property type="term" value="C:mitochondrial inner membrane"/>
    <property type="evidence" value="ECO:0007669"/>
    <property type="project" value="UniProtKB-SubCell"/>
</dbReference>
<dbReference type="InterPro" id="IPR023395">
    <property type="entry name" value="MCP_dom_sf"/>
</dbReference>
<keyword evidence="5" id="KW-0677">Repeat</keyword>
<feature type="repeat" description="Solcar" evidence="10">
    <location>
        <begin position="109"/>
        <end position="194"/>
    </location>
</feature>
<dbReference type="OrthoDB" id="2139348at2759"/>
<dbReference type="GO" id="GO:0051724">
    <property type="term" value="F:NAD transmembrane transporter activity"/>
    <property type="evidence" value="ECO:0007669"/>
    <property type="project" value="TreeGrafter"/>
</dbReference>
<gene>
    <name evidence="12" type="ORF">PVAND_011879</name>
</gene>
<evidence type="ECO:0000256" key="6">
    <source>
        <dbReference type="ARBA" id="ARBA00022792"/>
    </source>
</evidence>
<organism evidence="12 13">
    <name type="scientific">Polypedilum vanderplanki</name>
    <name type="common">Sleeping chironomid midge</name>
    <dbReference type="NCBI Taxonomy" id="319348"/>
    <lineage>
        <taxon>Eukaryota</taxon>
        <taxon>Metazoa</taxon>
        <taxon>Ecdysozoa</taxon>
        <taxon>Arthropoda</taxon>
        <taxon>Hexapoda</taxon>
        <taxon>Insecta</taxon>
        <taxon>Pterygota</taxon>
        <taxon>Neoptera</taxon>
        <taxon>Endopterygota</taxon>
        <taxon>Diptera</taxon>
        <taxon>Nematocera</taxon>
        <taxon>Chironomoidea</taxon>
        <taxon>Chironomidae</taxon>
        <taxon>Chironominae</taxon>
        <taxon>Polypedilum</taxon>
        <taxon>Polypedilum</taxon>
    </lineage>
</organism>
<dbReference type="EMBL" id="JADBJN010000001">
    <property type="protein sequence ID" value="KAG5682532.1"/>
    <property type="molecule type" value="Genomic_DNA"/>
</dbReference>
<dbReference type="InterPro" id="IPR018108">
    <property type="entry name" value="MCP_transmembrane"/>
</dbReference>
<evidence type="ECO:0000313" key="12">
    <source>
        <dbReference type="EMBL" id="KAG5682532.1"/>
    </source>
</evidence>
<feature type="repeat" description="Solcar" evidence="10">
    <location>
        <begin position="21"/>
        <end position="101"/>
    </location>
</feature>
<feature type="repeat" description="Solcar" evidence="10">
    <location>
        <begin position="202"/>
        <end position="289"/>
    </location>
</feature>
<evidence type="ECO:0000256" key="4">
    <source>
        <dbReference type="ARBA" id="ARBA00022692"/>
    </source>
</evidence>
<name>A0A9J6CKM4_POLVA</name>
<keyword evidence="6" id="KW-0999">Mitochondrion inner membrane</keyword>
<evidence type="ECO:0000256" key="5">
    <source>
        <dbReference type="ARBA" id="ARBA00022737"/>
    </source>
</evidence>
<accession>A0A9J6CKM4</accession>
<keyword evidence="8" id="KW-0496">Mitochondrion</keyword>
<evidence type="ECO:0000256" key="8">
    <source>
        <dbReference type="ARBA" id="ARBA00023128"/>
    </source>
</evidence>
<dbReference type="PANTHER" id="PTHR46131">
    <property type="entry name" value="SD08549P"/>
    <property type="match status" value="1"/>
</dbReference>
<dbReference type="Gene3D" id="1.50.40.10">
    <property type="entry name" value="Mitochondrial carrier domain"/>
    <property type="match status" value="1"/>
</dbReference>
<evidence type="ECO:0000256" key="11">
    <source>
        <dbReference type="RuleBase" id="RU000488"/>
    </source>
</evidence>
<proteinExistence type="inferred from homology"/>
<dbReference type="InterPro" id="IPR052465">
    <property type="entry name" value="Mito_NAD+_Carrier"/>
</dbReference>
<dbReference type="Pfam" id="PF00153">
    <property type="entry name" value="Mito_carr"/>
    <property type="match status" value="3"/>
</dbReference>
<dbReference type="Proteomes" id="UP001107558">
    <property type="component" value="Chromosome 1"/>
</dbReference>
<evidence type="ECO:0000256" key="2">
    <source>
        <dbReference type="ARBA" id="ARBA00006375"/>
    </source>
</evidence>
<comment type="caution">
    <text evidence="12">The sequence shown here is derived from an EMBL/GenBank/DDBJ whole genome shotgun (WGS) entry which is preliminary data.</text>
</comment>
<dbReference type="AlphaFoldDB" id="A0A9J6CKM4"/>
<dbReference type="PANTHER" id="PTHR46131:SF1">
    <property type="entry name" value="SD08549P"/>
    <property type="match status" value="1"/>
</dbReference>
<keyword evidence="4 10" id="KW-0812">Transmembrane</keyword>
<evidence type="ECO:0000256" key="7">
    <source>
        <dbReference type="ARBA" id="ARBA00022989"/>
    </source>
</evidence>
<evidence type="ECO:0000256" key="10">
    <source>
        <dbReference type="PROSITE-ProRule" id="PRU00282"/>
    </source>
</evidence>
<sequence length="291" mass="33397">MPSKIYYEIASKKSHFNPFQSFDHREFLCGWGAAGINIFLTFPIYKMIFRQMLHGVKIHTAFNQLRSEGLTFLYRGIGPPLMQKTLSLSVMFGVYDGVKKPAIEHFGINEYSAKCIAGIVAGSVEAILMPFERVQTILTDAAYHNKYKNTPHAFRMICSEFGWKELYRGMVPVLFRNGPSNAVFFILREEAIKLPHKEGIFHSNFHQFLSGALIGAFTSTLFYPLNVVKVVIQSKVGGNYENWLIVLREIYIKRDRSVRNVYKGLNMNCLRAAFSWGIMNAAYENLRILFY</sequence>